<accession>A0A830ZSU6</accession>
<dbReference type="InterPro" id="IPR001031">
    <property type="entry name" value="Thioesterase"/>
</dbReference>
<dbReference type="InterPro" id="IPR012223">
    <property type="entry name" value="TEII"/>
</dbReference>
<dbReference type="Proteomes" id="UP000013111">
    <property type="component" value="Unassembled WGS sequence"/>
</dbReference>
<dbReference type="InterPro" id="IPR029058">
    <property type="entry name" value="AB_hydrolase_fold"/>
</dbReference>
<keyword evidence="3" id="KW-0378">Hydrolase</keyword>
<comment type="caution">
    <text evidence="3">The sequence shown here is derived from an EMBL/GenBank/DDBJ whole genome shotgun (WGS) entry which is preliminary data.</text>
</comment>
<feature type="domain" description="Thioesterase" evidence="2">
    <location>
        <begin position="21"/>
        <end position="245"/>
    </location>
</feature>
<evidence type="ECO:0000259" key="2">
    <source>
        <dbReference type="Pfam" id="PF00975"/>
    </source>
</evidence>
<name>A0A830ZSU6_ERWAM</name>
<dbReference type="SUPFAM" id="SSF53474">
    <property type="entry name" value="alpha/beta-Hydrolases"/>
    <property type="match status" value="1"/>
</dbReference>
<protein>
    <submittedName>
        <fullName evidence="3">S-acyl fatty acid synthase thioesterase, medium chain</fullName>
        <ecNumber evidence="3">3.1.2.14</ecNumber>
    </submittedName>
</protein>
<dbReference type="EMBL" id="CAPB01000006">
    <property type="protein sequence ID" value="CCO92421.1"/>
    <property type="molecule type" value="Genomic_DNA"/>
</dbReference>
<dbReference type="Gene3D" id="3.40.50.1820">
    <property type="entry name" value="alpha/beta hydrolase"/>
    <property type="match status" value="1"/>
</dbReference>
<evidence type="ECO:0000256" key="1">
    <source>
        <dbReference type="ARBA" id="ARBA00007169"/>
    </source>
</evidence>
<reference evidence="3 4" key="2">
    <citation type="submission" date="2013-04" db="EMBL/GenBank/DDBJ databases">
        <title>Comparative genomics of 12 strains of Erwinia amylovora identifies a pan-genome with a large conserved core and provides insights into host specificity.</title>
        <authorList>
            <person name="Mann R.A."/>
            <person name="Smits T.H.M."/>
            <person name="Buehlmann A."/>
            <person name="Blom J."/>
            <person name="Goesmann A."/>
            <person name="Frey J.E."/>
            <person name="Plummer K.M."/>
            <person name="Beer S.V."/>
            <person name="Luck J."/>
            <person name="Duffy B."/>
            <person name="Rodoni B."/>
        </authorList>
    </citation>
    <scope>NUCLEOTIDE SEQUENCE [LARGE SCALE GENOMIC DNA]</scope>
    <source>
        <strain evidence="4">CFBP 1232</strain>
    </source>
</reference>
<gene>
    <name evidence="3" type="ORF">BN437_0456</name>
</gene>
<comment type="similarity">
    <text evidence="1">Belongs to the thioesterase family.</text>
</comment>
<organism evidence="3 4">
    <name type="scientific">Erwinia amylovora NBRC 12687 = CFBP 1232</name>
    <dbReference type="NCBI Taxonomy" id="1219359"/>
    <lineage>
        <taxon>Bacteria</taxon>
        <taxon>Pseudomonadati</taxon>
        <taxon>Pseudomonadota</taxon>
        <taxon>Gammaproteobacteria</taxon>
        <taxon>Enterobacterales</taxon>
        <taxon>Erwiniaceae</taxon>
        <taxon>Erwinia</taxon>
    </lineage>
</organism>
<evidence type="ECO:0000313" key="4">
    <source>
        <dbReference type="Proteomes" id="UP000013111"/>
    </source>
</evidence>
<evidence type="ECO:0000313" key="3">
    <source>
        <dbReference type="EMBL" id="CCO92421.1"/>
    </source>
</evidence>
<dbReference type="Pfam" id="PF00975">
    <property type="entry name" value="Thioesterase"/>
    <property type="match status" value="1"/>
</dbReference>
<dbReference type="AlphaFoldDB" id="A0A830ZSU6"/>
<sequence>MLRKMPKMLLTTQPSPDKYNLICFPYAGGNSHFYLRWRQLLGHDIAIHPVHLPGRGNYIKTPSLNDMDSLVNIMARELTLFRGMRFAFVGTSMGGWIACHLTQKLLRLNVNLLPECLVLCSTASPEHRFLLPDLDGVDMRTALARIRDFNPACMRTLRHPELASLFLPVLQADFKLCREWRFANTPRLNCPVLAFHGEQDSLVSEEMMYHWQTLTDRSFELMQVRGDHFFSETPSEEFCGILKDKLNKLSDLRRPVVR</sequence>
<dbReference type="PANTHER" id="PTHR11487:SF0">
    <property type="entry name" value="S-ACYL FATTY ACID SYNTHASE THIOESTERASE, MEDIUM CHAIN"/>
    <property type="match status" value="1"/>
</dbReference>
<reference evidence="3 4" key="1">
    <citation type="submission" date="2012-11" db="EMBL/GenBank/DDBJ databases">
        <authorList>
            <person name="Linke B."/>
        </authorList>
    </citation>
    <scope>NUCLEOTIDE SEQUENCE [LARGE SCALE GENOMIC DNA]</scope>
    <source>
        <strain evidence="4">CFBP 1232</strain>
    </source>
</reference>
<proteinExistence type="inferred from homology"/>
<dbReference type="PANTHER" id="PTHR11487">
    <property type="entry name" value="THIOESTERASE"/>
    <property type="match status" value="1"/>
</dbReference>
<dbReference type="EC" id="3.1.2.14" evidence="3"/>
<dbReference type="GO" id="GO:0016297">
    <property type="term" value="F:fatty acyl-[ACP] hydrolase activity"/>
    <property type="evidence" value="ECO:0007669"/>
    <property type="project" value="UniProtKB-EC"/>
</dbReference>
<dbReference type="GO" id="GO:0008610">
    <property type="term" value="P:lipid biosynthetic process"/>
    <property type="evidence" value="ECO:0007669"/>
    <property type="project" value="TreeGrafter"/>
</dbReference>